<sequence length="1070" mass="114484">MFSNHGGTQKDHSSQRIRTSTSPPSNTTPTAAMPIVPNAVASVIARVRRSSQSRESSRSRANSSSSTPDVGSNTPDVASLNQATKGVEDARQDAPAAETATEDDVSEHPTTSRSNLANIPVDVEQPGEQPQEEPTGGPAAINNRTTIQVDQTGIVYSDVDDDVADEVLERFKPGHLGLESLSTAEREDLQRPRALRMLTPIRELSNTSALERSTSDAASTPGNTMYTASEVQAPHEPVRSVSRREEEISYFTVSSCPPVHEDLITPPATENVSQIIARHSIPTLPAILEPGNAASSNMTQDEAVEASEPAHIVAPRCRLGPSRAVPSTPEIPHPTVDIRLPLTPEPSRTPSPLRGTRTFQLALQAAHSNPKPSETTAVRRDSDLSRSSSPLGDYPETLKFPPVTVADASSDSASLEFSGAPPLPSYGPILEFVGAPVISTTSTPNRAPERGPPHTAERPNWALAPDEPKSQAQPRQRGRAKGGNDSRRGRQRSHSRERGGDSTYSVPNSDVIYSSARANARPPEARIKTPKLSAVAQAPHVSLMGPLSVCPSDPKAALRLENILPTPFPNDLNGSSEHVRLSDLAARYSPAPTSRSGISSASTDSRLSPIDPSAPVASRREKCSVDAKCNGVVQASHEMEVSFCLSYKLPSGEACFADVRRAVQVHSYDPVAITIPLPVGSVISGPVVLQIAKTGGSRTALESNFPISVGHTEHHMSGKGIQKQLDASVPTVATQPSTSYDTSHSTVGDEQSTLDRLISQDTVDPGLLPCSDRSWAMMVASNMWPRMQPAIRLRVLRDGLHMRAAYALKFGWQGSRFADEKERSTFEAALRDGYGAETKSSTISGPGDVNGHDLNLQAHAQVLSAAGNHKLDSFLLRRMSENRGGPARHSLGHSNKVLAARAGVHDSMESLVAVPRSPSASAGPAMQCSGLWDLSQQPSLVSSLGHDFSVQEMLALNGGKDGPRFPLPSDVRGVSYPIASRSAGGRGYSAIPGQMFDHGSMVSGANSIEPPVIPIIPMQYEDPRHASKMFSSEERPRDRYSLPAYGQSHMQQARNLEQRAQKTSGWSLCN</sequence>
<feature type="compositionally biased region" description="Polar residues" evidence="1">
    <location>
        <begin position="357"/>
        <end position="376"/>
    </location>
</feature>
<feature type="region of interest" description="Disordered" evidence="1">
    <location>
        <begin position="182"/>
        <end position="243"/>
    </location>
</feature>
<feature type="compositionally biased region" description="Polar residues" evidence="1">
    <location>
        <begin position="591"/>
        <end position="606"/>
    </location>
</feature>
<evidence type="ECO:0000313" key="3">
    <source>
        <dbReference type="Proteomes" id="UP000250043"/>
    </source>
</evidence>
<dbReference type="AlphaFoldDB" id="A0A8E2J4C5"/>
<feature type="compositionally biased region" description="Basic and acidic residues" evidence="1">
    <location>
        <begin position="447"/>
        <end position="457"/>
    </location>
</feature>
<reference evidence="2 3" key="1">
    <citation type="submission" date="2016-07" db="EMBL/GenBank/DDBJ databases">
        <title>Draft genome of the white-rot fungus Obba rivulosa 3A-2.</title>
        <authorList>
            <consortium name="DOE Joint Genome Institute"/>
            <person name="Miettinen O."/>
            <person name="Riley R."/>
            <person name="Acob R."/>
            <person name="Barry K."/>
            <person name="Cullen D."/>
            <person name="De Vries R."/>
            <person name="Hainaut M."/>
            <person name="Hatakka A."/>
            <person name="Henrissat B."/>
            <person name="Hilden K."/>
            <person name="Kuo R."/>
            <person name="Labutti K."/>
            <person name="Lipzen A."/>
            <person name="Makela M.R."/>
            <person name="Sandor L."/>
            <person name="Spatafora J.W."/>
            <person name="Grigoriev I.V."/>
            <person name="Hibbett D.S."/>
        </authorList>
    </citation>
    <scope>NUCLEOTIDE SEQUENCE [LARGE SCALE GENOMIC DNA]</scope>
    <source>
        <strain evidence="2 3">3A-2</strain>
    </source>
</reference>
<feature type="region of interest" description="Disordered" evidence="1">
    <location>
        <begin position="589"/>
        <end position="615"/>
    </location>
</feature>
<keyword evidence="3" id="KW-1185">Reference proteome</keyword>
<feature type="compositionally biased region" description="Polar residues" evidence="1">
    <location>
        <begin position="502"/>
        <end position="512"/>
    </location>
</feature>
<dbReference type="EMBL" id="KV722345">
    <property type="protein sequence ID" value="OCH94343.1"/>
    <property type="molecule type" value="Genomic_DNA"/>
</dbReference>
<proteinExistence type="predicted"/>
<feature type="compositionally biased region" description="Polar residues" evidence="1">
    <location>
        <begin position="67"/>
        <end position="84"/>
    </location>
</feature>
<dbReference type="Proteomes" id="UP000250043">
    <property type="component" value="Unassembled WGS sequence"/>
</dbReference>
<accession>A0A8E2J4C5</accession>
<dbReference type="OrthoDB" id="2803273at2759"/>
<organism evidence="2 3">
    <name type="scientific">Obba rivulosa</name>
    <dbReference type="NCBI Taxonomy" id="1052685"/>
    <lineage>
        <taxon>Eukaryota</taxon>
        <taxon>Fungi</taxon>
        <taxon>Dikarya</taxon>
        <taxon>Basidiomycota</taxon>
        <taxon>Agaricomycotina</taxon>
        <taxon>Agaricomycetes</taxon>
        <taxon>Polyporales</taxon>
        <taxon>Gelatoporiaceae</taxon>
        <taxon>Obba</taxon>
    </lineage>
</organism>
<feature type="compositionally biased region" description="Basic and acidic residues" evidence="1">
    <location>
        <begin position="482"/>
        <end position="500"/>
    </location>
</feature>
<feature type="compositionally biased region" description="Low complexity" evidence="1">
    <location>
        <begin position="124"/>
        <end position="138"/>
    </location>
</feature>
<evidence type="ECO:0000313" key="2">
    <source>
        <dbReference type="EMBL" id="OCH94343.1"/>
    </source>
</evidence>
<evidence type="ECO:0000256" key="1">
    <source>
        <dbReference type="SAM" id="MobiDB-lite"/>
    </source>
</evidence>
<gene>
    <name evidence="2" type="ORF">OBBRIDRAFT_166377</name>
</gene>
<feature type="region of interest" description="Disordered" evidence="1">
    <location>
        <begin position="440"/>
        <end position="524"/>
    </location>
</feature>
<feature type="region of interest" description="Disordered" evidence="1">
    <location>
        <begin position="321"/>
        <end position="399"/>
    </location>
</feature>
<feature type="compositionally biased region" description="Low complexity" evidence="1">
    <location>
        <begin position="19"/>
        <end position="30"/>
    </location>
</feature>
<feature type="compositionally biased region" description="Polar residues" evidence="1">
    <location>
        <begin position="108"/>
        <end position="117"/>
    </location>
</feature>
<name>A0A8E2J4C5_9APHY</name>
<feature type="compositionally biased region" description="Polar residues" evidence="1">
    <location>
        <begin position="204"/>
        <end position="230"/>
    </location>
</feature>
<protein>
    <submittedName>
        <fullName evidence="2">Uncharacterized protein</fullName>
    </submittedName>
</protein>
<feature type="region of interest" description="Disordered" evidence="1">
    <location>
        <begin position="1"/>
        <end position="142"/>
    </location>
</feature>